<evidence type="ECO:0000256" key="1">
    <source>
        <dbReference type="ARBA" id="ARBA00004141"/>
    </source>
</evidence>
<feature type="repeat" description="Solcar" evidence="6">
    <location>
        <begin position="21"/>
        <end position="104"/>
    </location>
</feature>
<dbReference type="GO" id="GO:0016020">
    <property type="term" value="C:membrane"/>
    <property type="evidence" value="ECO:0007669"/>
    <property type="project" value="UniProtKB-SubCell"/>
</dbReference>
<evidence type="ECO:0000256" key="6">
    <source>
        <dbReference type="PROSITE-ProRule" id="PRU00282"/>
    </source>
</evidence>
<name>A0AA41MFU8_SCICA</name>
<dbReference type="InterPro" id="IPR023395">
    <property type="entry name" value="MCP_dom_sf"/>
</dbReference>
<keyword evidence="4" id="KW-0677">Repeat</keyword>
<protein>
    <submittedName>
        <fullName evidence="8">Calcium-binding mitochondrial carrier protein SCaMC-1</fullName>
    </submittedName>
</protein>
<keyword evidence="3 6" id="KW-0812">Transmembrane</keyword>
<evidence type="ECO:0000313" key="8">
    <source>
        <dbReference type="EMBL" id="MBZ3871015.1"/>
    </source>
</evidence>
<comment type="subcellular location">
    <subcellularLocation>
        <location evidence="1">Membrane</location>
        <topology evidence="1">Multi-pass membrane protein</topology>
    </subcellularLocation>
</comment>
<evidence type="ECO:0000256" key="4">
    <source>
        <dbReference type="ARBA" id="ARBA00022737"/>
    </source>
</evidence>
<comment type="similarity">
    <text evidence="2 7">Belongs to the mitochondrial carrier (TC 2.A.29) family.</text>
</comment>
<dbReference type="AlphaFoldDB" id="A0AA41MFU8"/>
<feature type="repeat" description="Solcar" evidence="6">
    <location>
        <begin position="116"/>
        <end position="203"/>
    </location>
</feature>
<keyword evidence="7" id="KW-0813">Transport</keyword>
<proteinExistence type="inferred from homology"/>
<evidence type="ECO:0000313" key="9">
    <source>
        <dbReference type="Proteomes" id="UP001166674"/>
    </source>
</evidence>
<reference evidence="8" key="1">
    <citation type="submission" date="2020-03" db="EMBL/GenBank/DDBJ databases">
        <title>Studies in the Genomics of Life Span.</title>
        <authorList>
            <person name="Glass D."/>
        </authorList>
    </citation>
    <scope>NUCLEOTIDE SEQUENCE</scope>
    <source>
        <strain evidence="8">SUZIE</strain>
        <tissue evidence="8">Muscle</tissue>
    </source>
</reference>
<gene>
    <name evidence="8" type="ORF">SUZIE_110815</name>
</gene>
<comment type="caution">
    <text evidence="8">The sequence shown here is derived from an EMBL/GenBank/DDBJ whole genome shotgun (WGS) entry which is preliminary data.</text>
</comment>
<keyword evidence="9" id="KW-1185">Reference proteome</keyword>
<dbReference type="InterPro" id="IPR018108">
    <property type="entry name" value="MCP_transmembrane"/>
</dbReference>
<dbReference type="PROSITE" id="PS50920">
    <property type="entry name" value="SOLCAR"/>
    <property type="match status" value="2"/>
</dbReference>
<organism evidence="8 9">
    <name type="scientific">Sciurus carolinensis</name>
    <name type="common">Eastern gray squirrel</name>
    <dbReference type="NCBI Taxonomy" id="30640"/>
    <lineage>
        <taxon>Eukaryota</taxon>
        <taxon>Metazoa</taxon>
        <taxon>Chordata</taxon>
        <taxon>Craniata</taxon>
        <taxon>Vertebrata</taxon>
        <taxon>Euteleostomi</taxon>
        <taxon>Mammalia</taxon>
        <taxon>Eutheria</taxon>
        <taxon>Euarchontoglires</taxon>
        <taxon>Glires</taxon>
        <taxon>Rodentia</taxon>
        <taxon>Sciuromorpha</taxon>
        <taxon>Sciuridae</taxon>
        <taxon>Sciurinae</taxon>
        <taxon>Sciurini</taxon>
        <taxon>Sciurus</taxon>
    </lineage>
</organism>
<dbReference type="Pfam" id="PF00153">
    <property type="entry name" value="Mito_carr"/>
    <property type="match status" value="2"/>
</dbReference>
<evidence type="ECO:0000256" key="2">
    <source>
        <dbReference type="ARBA" id="ARBA00006375"/>
    </source>
</evidence>
<evidence type="ECO:0000256" key="3">
    <source>
        <dbReference type="ARBA" id="ARBA00022692"/>
    </source>
</evidence>
<evidence type="ECO:0000256" key="5">
    <source>
        <dbReference type="ARBA" id="ARBA00023136"/>
    </source>
</evidence>
<keyword evidence="5 6" id="KW-0472">Membrane</keyword>
<dbReference type="Gene3D" id="1.50.40.10">
    <property type="entry name" value="Mitochondrial carrier domain"/>
    <property type="match status" value="2"/>
</dbReference>
<evidence type="ECO:0000256" key="7">
    <source>
        <dbReference type="RuleBase" id="RU000488"/>
    </source>
</evidence>
<dbReference type="Proteomes" id="UP001166674">
    <property type="component" value="Unassembled WGS sequence"/>
</dbReference>
<sequence length="207" mass="23034">MRLMSVFEHLVKEGGIFSLWRGNGINVLKIAPETALKIGAYEQVIKTRLTVANTGEYSGIMDCCKKLLKQEGFRTFFKGHVPNLLGIVPYAGLDLAVYEFLKNYWLEQNAGDSVNPGIIILLGCSTLSHTCGQLVSFPLYLVRTRMQAEAPVGKETPTMIQLIQEIYKREGIRGFYRGITPNIIKLLPAVVIGCVVYERVKPILGVT</sequence>
<dbReference type="SUPFAM" id="SSF103506">
    <property type="entry name" value="Mitochondrial carrier"/>
    <property type="match status" value="1"/>
</dbReference>
<dbReference type="EMBL" id="JAATJV010159000">
    <property type="protein sequence ID" value="MBZ3871015.1"/>
    <property type="molecule type" value="Genomic_DNA"/>
</dbReference>
<dbReference type="PANTHER" id="PTHR24089">
    <property type="entry name" value="SOLUTE CARRIER FAMILY 25"/>
    <property type="match status" value="1"/>
</dbReference>
<accession>A0AA41MFU8</accession>